<feature type="chain" id="PRO_5046574297" evidence="1">
    <location>
        <begin position="22"/>
        <end position="418"/>
    </location>
</feature>
<dbReference type="PANTHER" id="PTHR43649:SF12">
    <property type="entry name" value="DIACETYLCHITOBIOSE BINDING PROTEIN DASA"/>
    <property type="match status" value="1"/>
</dbReference>
<dbReference type="EMBL" id="BAAAGX010000011">
    <property type="protein sequence ID" value="GAA0243336.1"/>
    <property type="molecule type" value="Genomic_DNA"/>
</dbReference>
<protein>
    <submittedName>
        <fullName evidence="2">Sugar ABC transporter substrate-binding protein</fullName>
    </submittedName>
</protein>
<dbReference type="Proteomes" id="UP001500967">
    <property type="component" value="Unassembled WGS sequence"/>
</dbReference>
<dbReference type="SUPFAM" id="SSF53850">
    <property type="entry name" value="Periplasmic binding protein-like II"/>
    <property type="match status" value="1"/>
</dbReference>
<keyword evidence="3" id="KW-1185">Reference proteome</keyword>
<comment type="caution">
    <text evidence="2">The sequence shown here is derived from an EMBL/GenBank/DDBJ whole genome shotgun (WGS) entry which is preliminary data.</text>
</comment>
<evidence type="ECO:0000313" key="2">
    <source>
        <dbReference type="EMBL" id="GAA0243336.1"/>
    </source>
</evidence>
<gene>
    <name evidence="2" type="ORF">GCM10009539_30970</name>
</gene>
<dbReference type="Pfam" id="PF01547">
    <property type="entry name" value="SBP_bac_1"/>
    <property type="match status" value="1"/>
</dbReference>
<dbReference type="PANTHER" id="PTHR43649">
    <property type="entry name" value="ARABINOSE-BINDING PROTEIN-RELATED"/>
    <property type="match status" value="1"/>
</dbReference>
<name>A0ABN0U9M8_9ACTN</name>
<dbReference type="InterPro" id="IPR006059">
    <property type="entry name" value="SBP"/>
</dbReference>
<accession>A0ABN0U9M8</accession>
<dbReference type="Gene3D" id="3.40.190.10">
    <property type="entry name" value="Periplasmic binding protein-like II"/>
    <property type="match status" value="1"/>
</dbReference>
<reference evidence="2 3" key="1">
    <citation type="journal article" date="2019" name="Int. J. Syst. Evol. Microbiol.">
        <title>The Global Catalogue of Microorganisms (GCM) 10K type strain sequencing project: providing services to taxonomists for standard genome sequencing and annotation.</title>
        <authorList>
            <consortium name="The Broad Institute Genomics Platform"/>
            <consortium name="The Broad Institute Genome Sequencing Center for Infectious Disease"/>
            <person name="Wu L."/>
            <person name="Ma J."/>
        </authorList>
    </citation>
    <scope>NUCLEOTIDE SEQUENCE [LARGE SCALE GENOMIC DNA]</scope>
    <source>
        <strain evidence="2 3">JCM 10425</strain>
    </source>
</reference>
<dbReference type="InterPro" id="IPR050490">
    <property type="entry name" value="Bact_solute-bd_prot1"/>
</dbReference>
<evidence type="ECO:0000313" key="3">
    <source>
        <dbReference type="Proteomes" id="UP001500967"/>
    </source>
</evidence>
<keyword evidence="1" id="KW-0732">Signal</keyword>
<feature type="signal peptide" evidence="1">
    <location>
        <begin position="1"/>
        <end position="21"/>
    </location>
</feature>
<evidence type="ECO:0000256" key="1">
    <source>
        <dbReference type="SAM" id="SignalP"/>
    </source>
</evidence>
<dbReference type="CDD" id="cd13585">
    <property type="entry name" value="PBP2_TMBP_like"/>
    <property type="match status" value="1"/>
</dbReference>
<sequence>MVAVAAAASLLALTACGGGDAEDGPATLRMTIWSSSPDHLALLNGIADEYRKSHPDVTAITFDSLPLENYTTTLTTQLAGGNAPDLAWVLESSAPDFVRSGALVPLEDTLRAASDYDYDDLQPSTTKLWTADDHLYAYPFSTSPFGVFVNTDLVKKAGQRTPAELIKAGTWTWDAAFALGSAVQSKAGKAGLVVRDFDYKTWDNLATVWGGWGAEAWSADGKTCGFDKPEMVAAMTALHEAIFTAKALPGPGTAPDFFAGDAAMTITQISRASLLKDQTFGWDLVPLPAGPAGEYSVIGQAGIGVLKKSAHVDAATDFLAFLTDPANSTKLARFFPPPRKSQLNTETLAAGNPLLEPEQLQAVVIDGIDSGTVKPSHVGSAEIGQQVRSALDPLWKPGADVRAVLGSVCAAIAPLLKQ</sequence>
<organism evidence="2 3">
    <name type="scientific">Cryptosporangium japonicum</name>
    <dbReference type="NCBI Taxonomy" id="80872"/>
    <lineage>
        <taxon>Bacteria</taxon>
        <taxon>Bacillati</taxon>
        <taxon>Actinomycetota</taxon>
        <taxon>Actinomycetes</taxon>
        <taxon>Cryptosporangiales</taxon>
        <taxon>Cryptosporangiaceae</taxon>
        <taxon>Cryptosporangium</taxon>
    </lineage>
</organism>
<proteinExistence type="predicted"/>